<dbReference type="Proteomes" id="UP000182692">
    <property type="component" value="Unassembled WGS sequence"/>
</dbReference>
<evidence type="ECO:0000313" key="1">
    <source>
        <dbReference type="EMBL" id="SFP87116.1"/>
    </source>
</evidence>
<evidence type="ECO:0000313" key="2">
    <source>
        <dbReference type="Proteomes" id="UP000182692"/>
    </source>
</evidence>
<reference evidence="1 2" key="1">
    <citation type="submission" date="2016-10" db="EMBL/GenBank/DDBJ databases">
        <authorList>
            <person name="de Groot N.N."/>
        </authorList>
    </citation>
    <scope>NUCLEOTIDE SEQUENCE [LARGE SCALE GENOMIC DNA]</scope>
    <source>
        <strain evidence="1 2">DSM 15893</strain>
    </source>
</reference>
<accession>A0A1I5TXT9</accession>
<dbReference type="EMBL" id="FOWR01000027">
    <property type="protein sequence ID" value="SFP87116.1"/>
    <property type="molecule type" value="Genomic_DNA"/>
</dbReference>
<proteinExistence type="predicted"/>
<dbReference type="AlphaFoldDB" id="A0A1I5TXT9"/>
<gene>
    <name evidence="1" type="ORF">SAMN03084138_03360</name>
</gene>
<organism evidence="1 2">
    <name type="scientific">Enterovibrio norvegicus DSM 15893</name>
    <dbReference type="NCBI Taxonomy" id="1121869"/>
    <lineage>
        <taxon>Bacteria</taxon>
        <taxon>Pseudomonadati</taxon>
        <taxon>Pseudomonadota</taxon>
        <taxon>Gammaproteobacteria</taxon>
        <taxon>Vibrionales</taxon>
        <taxon>Vibrionaceae</taxon>
        <taxon>Enterovibrio</taxon>
    </lineage>
</organism>
<sequence>MENPCAYHPFETHHTKKSLLAVREKANVCLKKYNAQIYEEAGSKKATSGVAFFLLAWRVN</sequence>
<name>A0A1I5TXT9_9GAMM</name>
<protein>
    <submittedName>
        <fullName evidence="1">Uncharacterized protein</fullName>
    </submittedName>
</protein>